<sequence>MAVGTDEPGLLDADRVARATAVREPVEALLRHPRSGAAV</sequence>
<reference evidence="2" key="1">
    <citation type="journal article" date="2019" name="Int. J. Syst. Evol. Microbiol.">
        <title>The Global Catalogue of Microorganisms (GCM) 10K type strain sequencing project: providing services to taxonomists for standard genome sequencing and annotation.</title>
        <authorList>
            <consortium name="The Broad Institute Genomics Platform"/>
            <consortium name="The Broad Institute Genome Sequencing Center for Infectious Disease"/>
            <person name="Wu L."/>
            <person name="Ma J."/>
        </authorList>
    </citation>
    <scope>NUCLEOTIDE SEQUENCE [LARGE SCALE GENOMIC DNA]</scope>
    <source>
        <strain evidence="2">JCM 17906</strain>
    </source>
</reference>
<organism evidence="1 2">
    <name type="scientific">Pseudonocardia xishanensis</name>
    <dbReference type="NCBI Taxonomy" id="630995"/>
    <lineage>
        <taxon>Bacteria</taxon>
        <taxon>Bacillati</taxon>
        <taxon>Actinomycetota</taxon>
        <taxon>Actinomycetes</taxon>
        <taxon>Pseudonocardiales</taxon>
        <taxon>Pseudonocardiaceae</taxon>
        <taxon>Pseudonocardia</taxon>
    </lineage>
</organism>
<evidence type="ECO:0000313" key="1">
    <source>
        <dbReference type="EMBL" id="GAA4555063.1"/>
    </source>
</evidence>
<evidence type="ECO:0000313" key="2">
    <source>
        <dbReference type="Proteomes" id="UP001501598"/>
    </source>
</evidence>
<proteinExistence type="predicted"/>
<dbReference type="EMBL" id="BAABGT010000089">
    <property type="protein sequence ID" value="GAA4555063.1"/>
    <property type="molecule type" value="Genomic_DNA"/>
</dbReference>
<protein>
    <recommendedName>
        <fullName evidence="3">Amidohydrolase family protein</fullName>
    </recommendedName>
</protein>
<keyword evidence="2" id="KW-1185">Reference proteome</keyword>
<evidence type="ECO:0008006" key="3">
    <source>
        <dbReference type="Google" id="ProtNLM"/>
    </source>
</evidence>
<accession>A0ABP8S0L7</accession>
<gene>
    <name evidence="1" type="ORF">GCM10023175_54670</name>
</gene>
<name>A0ABP8S0L7_9PSEU</name>
<dbReference type="Proteomes" id="UP001501598">
    <property type="component" value="Unassembled WGS sequence"/>
</dbReference>
<comment type="caution">
    <text evidence="1">The sequence shown here is derived from an EMBL/GenBank/DDBJ whole genome shotgun (WGS) entry which is preliminary data.</text>
</comment>